<evidence type="ECO:0000313" key="6">
    <source>
        <dbReference type="Proteomes" id="UP000011115"/>
    </source>
</evidence>
<sequence>MDSFEEASIDIKMEIFEAIEDNYGGVIVNMKKEEPMDFLKFHSMLKASISHWRLKGKKGVWIKLPIELAHLVNAAVKEGFWYHHAEATYLMLVYWIPHEIPHTFPANASHRIGIGAFVLNQDGQVLVVKEKSGKITGTWKLPTGVVDEGEDICMAAVREVKEETGIETEFVELLAFRQSHKSFFGKSDLFFICMLKPLNFTINKQDAEIEEAKAKLGFSVRVRAKGEDKSQGKRVKAAQVAHPREPSRLVVVTTAHGEVHGGEAVAPQSFPKLAASS</sequence>
<dbReference type="CDD" id="cd04670">
    <property type="entry name" value="NUDIX_ASFGF2_Nudt6"/>
    <property type="match status" value="1"/>
</dbReference>
<keyword evidence="3" id="KW-0378">Hydrolase</keyword>
<dbReference type="Proteomes" id="UP000011115">
    <property type="component" value="Unassembled WGS sequence"/>
</dbReference>
<evidence type="ECO:0000256" key="1">
    <source>
        <dbReference type="ARBA" id="ARBA00005582"/>
    </source>
</evidence>
<dbReference type="InterPro" id="IPR015797">
    <property type="entry name" value="NUDIX_hydrolase-like_dom_sf"/>
</dbReference>
<feature type="domain" description="Nudix hydrolase" evidence="4">
    <location>
        <begin position="109"/>
        <end position="277"/>
    </location>
</feature>
<dbReference type="InterPro" id="IPR040618">
    <property type="entry name" value="Pre-Nudix"/>
</dbReference>
<dbReference type="InParanoid" id="M1BGR3"/>
<name>M1BGR3_SOLTU</name>
<keyword evidence="6" id="KW-1185">Reference proteome</keyword>
<dbReference type="Gramene" id="PGSC0003DMT400044828">
    <property type="protein sequence ID" value="PGSC0003DMT400044828"/>
    <property type="gene ID" value="PGSC0003DMG400017399"/>
</dbReference>
<comment type="similarity">
    <text evidence="1">Belongs to the Nudix hydrolase family.</text>
</comment>
<keyword evidence="2" id="KW-0479">Metal-binding</keyword>
<dbReference type="Gene3D" id="3.40.630.30">
    <property type="match status" value="1"/>
</dbReference>
<evidence type="ECO:0000313" key="5">
    <source>
        <dbReference type="EnsemblPlants" id="PGSC0003DMT400044828"/>
    </source>
</evidence>
<evidence type="ECO:0000259" key="4">
    <source>
        <dbReference type="PROSITE" id="PS51462"/>
    </source>
</evidence>
<dbReference type="OMA" id="SISHWRI"/>
<dbReference type="GO" id="GO:0035529">
    <property type="term" value="F:NADH pyrophosphatase activity"/>
    <property type="evidence" value="ECO:0000318"/>
    <property type="project" value="GO_Central"/>
</dbReference>
<accession>M1BGR3</accession>
<dbReference type="Pfam" id="PF00293">
    <property type="entry name" value="NUDIX"/>
    <property type="match status" value="1"/>
</dbReference>
<dbReference type="PRINTS" id="PR01356">
    <property type="entry name" value="GFGPROTEIN"/>
</dbReference>
<dbReference type="EnsemblPlants" id="PGSC0003DMT400044828">
    <property type="protein sequence ID" value="PGSC0003DMT400044828"/>
    <property type="gene ID" value="PGSC0003DMG400017399"/>
</dbReference>
<dbReference type="PROSITE" id="PS00893">
    <property type="entry name" value="NUDIX_BOX"/>
    <property type="match status" value="1"/>
</dbReference>
<dbReference type="PROSITE" id="PS51462">
    <property type="entry name" value="NUDIX"/>
    <property type="match status" value="1"/>
</dbReference>
<dbReference type="Pfam" id="PF18290">
    <property type="entry name" value="Nudix_hydro"/>
    <property type="match status" value="1"/>
</dbReference>
<dbReference type="GO" id="GO:0046872">
    <property type="term" value="F:metal ion binding"/>
    <property type="evidence" value="ECO:0007669"/>
    <property type="project" value="UniProtKB-KW"/>
</dbReference>
<reference evidence="6" key="1">
    <citation type="journal article" date="2011" name="Nature">
        <title>Genome sequence and analysis of the tuber crop potato.</title>
        <authorList>
            <consortium name="The Potato Genome Sequencing Consortium"/>
        </authorList>
    </citation>
    <scope>NUCLEOTIDE SEQUENCE [LARGE SCALE GENOMIC DNA]</scope>
    <source>
        <strain evidence="6">cv. DM1-3 516 R44</strain>
    </source>
</reference>
<dbReference type="InterPro" id="IPR003293">
    <property type="entry name" value="Nudix_hydrolase6-like"/>
</dbReference>
<dbReference type="eggNOG" id="KOG0648">
    <property type="taxonomic scope" value="Eukaryota"/>
</dbReference>
<evidence type="ECO:0000256" key="3">
    <source>
        <dbReference type="ARBA" id="ARBA00022801"/>
    </source>
</evidence>
<dbReference type="PANTHER" id="PTHR13994">
    <property type="entry name" value="NUDIX HYDROLASE RELATED"/>
    <property type="match status" value="1"/>
</dbReference>
<reference evidence="5" key="2">
    <citation type="submission" date="2015-06" db="UniProtKB">
        <authorList>
            <consortium name="EnsemblPlants"/>
        </authorList>
    </citation>
    <scope>IDENTIFICATION</scope>
    <source>
        <strain evidence="5">DM1-3 516 R44</strain>
    </source>
</reference>
<evidence type="ECO:0000256" key="2">
    <source>
        <dbReference type="ARBA" id="ARBA00022723"/>
    </source>
</evidence>
<dbReference type="PaxDb" id="4113-PGSC0003DMT400044828"/>
<organism evidence="5 6">
    <name type="scientific">Solanum tuberosum</name>
    <name type="common">Potato</name>
    <dbReference type="NCBI Taxonomy" id="4113"/>
    <lineage>
        <taxon>Eukaryota</taxon>
        <taxon>Viridiplantae</taxon>
        <taxon>Streptophyta</taxon>
        <taxon>Embryophyta</taxon>
        <taxon>Tracheophyta</taxon>
        <taxon>Spermatophyta</taxon>
        <taxon>Magnoliopsida</taxon>
        <taxon>eudicotyledons</taxon>
        <taxon>Gunneridae</taxon>
        <taxon>Pentapetalae</taxon>
        <taxon>asterids</taxon>
        <taxon>lamiids</taxon>
        <taxon>Solanales</taxon>
        <taxon>Solanaceae</taxon>
        <taxon>Solanoideae</taxon>
        <taxon>Solaneae</taxon>
        <taxon>Solanum</taxon>
    </lineage>
</organism>
<dbReference type="GO" id="GO:0051287">
    <property type="term" value="F:NAD binding"/>
    <property type="evidence" value="ECO:0000318"/>
    <property type="project" value="GO_Central"/>
</dbReference>
<dbReference type="AlphaFoldDB" id="M1BGR3"/>
<dbReference type="Gene3D" id="3.90.79.10">
    <property type="entry name" value="Nucleoside Triphosphate Pyrophosphohydrolase"/>
    <property type="match status" value="1"/>
</dbReference>
<dbReference type="SUPFAM" id="SSF55811">
    <property type="entry name" value="Nudix"/>
    <property type="match status" value="1"/>
</dbReference>
<protein>
    <submittedName>
        <fullName evidence="5">Mutt domain protein</fullName>
    </submittedName>
</protein>
<proteinExistence type="inferred from homology"/>
<dbReference type="FunFam" id="3.40.630.30:FF:000016">
    <property type="entry name" value="nudix hydrolase 2"/>
    <property type="match status" value="1"/>
</dbReference>
<dbReference type="HOGENOM" id="CLU_054299_3_1_1"/>
<dbReference type="InterPro" id="IPR000086">
    <property type="entry name" value="NUDIX_hydrolase_dom"/>
</dbReference>
<dbReference type="PANTHER" id="PTHR13994:SF35">
    <property type="entry name" value="NUDIX HYDROLASE 2-LIKE"/>
    <property type="match status" value="1"/>
</dbReference>
<dbReference type="GO" id="GO:0047631">
    <property type="term" value="F:ADP-ribose diphosphatase activity"/>
    <property type="evidence" value="ECO:0000318"/>
    <property type="project" value="GO_Central"/>
</dbReference>
<dbReference type="FunFam" id="3.90.79.10:FF:000015">
    <property type="entry name" value="Nudix hydrolase 8"/>
    <property type="match status" value="1"/>
</dbReference>
<dbReference type="InterPro" id="IPR020084">
    <property type="entry name" value="NUDIX_hydrolase_CS"/>
</dbReference>